<evidence type="ECO:0000313" key="3">
    <source>
        <dbReference type="Proteomes" id="UP001142489"/>
    </source>
</evidence>
<dbReference type="PANTHER" id="PTHR12219:SF17">
    <property type="entry name" value="WD REPEAT-CONTAINING PROTEIN 93"/>
    <property type="match status" value="1"/>
</dbReference>
<accession>A0A9Q0XE15</accession>
<protein>
    <recommendedName>
        <fullName evidence="4">WD repeat domain 93</fullName>
    </recommendedName>
</protein>
<keyword evidence="3" id="KW-1185">Reference proteome</keyword>
<organism evidence="2 3">
    <name type="scientific">Phrynocephalus forsythii</name>
    <dbReference type="NCBI Taxonomy" id="171643"/>
    <lineage>
        <taxon>Eukaryota</taxon>
        <taxon>Metazoa</taxon>
        <taxon>Chordata</taxon>
        <taxon>Craniata</taxon>
        <taxon>Vertebrata</taxon>
        <taxon>Euteleostomi</taxon>
        <taxon>Lepidosauria</taxon>
        <taxon>Squamata</taxon>
        <taxon>Bifurcata</taxon>
        <taxon>Unidentata</taxon>
        <taxon>Episquamata</taxon>
        <taxon>Toxicofera</taxon>
        <taxon>Iguania</taxon>
        <taxon>Acrodonta</taxon>
        <taxon>Agamidae</taxon>
        <taxon>Agaminae</taxon>
        <taxon>Phrynocephalus</taxon>
    </lineage>
</organism>
<evidence type="ECO:0008006" key="4">
    <source>
        <dbReference type="Google" id="ProtNLM"/>
    </source>
</evidence>
<dbReference type="InterPro" id="IPR049547">
    <property type="entry name" value="WDR93_beta-prop"/>
</dbReference>
<gene>
    <name evidence="2" type="ORF">JRQ81_006678</name>
</gene>
<dbReference type="InterPro" id="IPR015943">
    <property type="entry name" value="WD40/YVTN_repeat-like_dom_sf"/>
</dbReference>
<dbReference type="GO" id="GO:0022900">
    <property type="term" value="P:electron transport chain"/>
    <property type="evidence" value="ECO:0007669"/>
    <property type="project" value="InterPro"/>
</dbReference>
<reference evidence="2" key="1">
    <citation type="journal article" date="2023" name="DNA Res.">
        <title>Chromosome-level genome assembly of Phrynocephalus forsythii using third-generation DNA sequencing and Hi-C analysis.</title>
        <authorList>
            <person name="Qi Y."/>
            <person name="Zhao W."/>
            <person name="Zhao Y."/>
            <person name="Niu C."/>
            <person name="Cao S."/>
            <person name="Zhang Y."/>
        </authorList>
    </citation>
    <scope>NUCLEOTIDE SEQUENCE</scope>
    <source>
        <tissue evidence="2">Muscle</tissue>
    </source>
</reference>
<sequence length="677" mass="74900">MPFFLRKQPLEIPPPTEKDWVKKDEEEDLLKDPDELCHRPQPVRMINKLVTLLIERAWEVIEEKHRLQAPKQQNLTPAQYEPSAEFQVPGRANCLAISGGYIFAGLSTGLCVFRIATCEKVCSWEAAKLEICSIQVSDLGSDYHLLGTVDELGAARLLYFLKENLLQIKAINEVEDITKRTICTAQEISCGADYAGFLLQGSSEVCLEIYRLPKDSWLKEAEQAQAAPPPSLSPVPGNLKQQKSVDVQAPGPEELDLQQFLSRVESKLVPPLLLLKVRQPKPLTGSLFKNPLEALMKSDDGAVLGLGFNHVVKYCHWEQQEAIFSSTFQQYLQAEDDAESKELKNSHTMFHFHLPGRTLPAGAEAKGEPDVPVAFSVHWTKNHNLCFYLFNRPLKEKLDSDPKPDVVWPCAAPIAYSAITPCSSYLALACEDGTITVWDLFLGFPLAVTRLPDGSVIRSLQFMPPSSPFGKKSPCPRRDPSSSKVQLLVLCLDGSLHLITSGLQGFDTKLLGGRPHVPNQMISAVASLPTLPDAVLNFFWDGTVNLMDATMEENICQFVTPPSYEVASPWQPVFSVDSGGQCLVLRGQSRSRGAKADTEPLLLFDLTACPSLESVASGVEGPPGPSSELLWDRRCDLFLSENLPWLAAVSCQMPECWSQLRDYAATLTLGNPEEVME</sequence>
<dbReference type="InterPro" id="IPR036322">
    <property type="entry name" value="WD40_repeat_dom_sf"/>
</dbReference>
<proteinExistence type="predicted"/>
<dbReference type="EMBL" id="JAPFRF010000014">
    <property type="protein sequence ID" value="KAJ7311080.1"/>
    <property type="molecule type" value="Genomic_DNA"/>
</dbReference>
<feature type="region of interest" description="Disordered" evidence="1">
    <location>
        <begin position="1"/>
        <end position="22"/>
    </location>
</feature>
<name>A0A9Q0XE15_9SAUR</name>
<evidence type="ECO:0000313" key="2">
    <source>
        <dbReference type="EMBL" id="KAJ7311080.1"/>
    </source>
</evidence>
<dbReference type="Gene3D" id="2.130.10.10">
    <property type="entry name" value="YVTN repeat-like/Quinoprotein amine dehydrogenase"/>
    <property type="match status" value="1"/>
</dbReference>
<comment type="caution">
    <text evidence="2">The sequence shown here is derived from an EMBL/GenBank/DDBJ whole genome shotgun (WGS) entry which is preliminary data.</text>
</comment>
<dbReference type="AlphaFoldDB" id="A0A9Q0XE15"/>
<dbReference type="PANTHER" id="PTHR12219">
    <property type="entry name" value="NADH-UBIQUINONE OXIDOREDUCTASE"/>
    <property type="match status" value="1"/>
</dbReference>
<dbReference type="InterPro" id="IPR006885">
    <property type="entry name" value="NADH_UbQ_FeS_4_mit-like"/>
</dbReference>
<dbReference type="Pfam" id="PF21030">
    <property type="entry name" value="WDR93"/>
    <property type="match status" value="1"/>
</dbReference>
<dbReference type="Proteomes" id="UP001142489">
    <property type="component" value="Unassembled WGS sequence"/>
</dbReference>
<feature type="region of interest" description="Disordered" evidence="1">
    <location>
        <begin position="223"/>
        <end position="247"/>
    </location>
</feature>
<dbReference type="SUPFAM" id="SSF50978">
    <property type="entry name" value="WD40 repeat-like"/>
    <property type="match status" value="1"/>
</dbReference>
<evidence type="ECO:0000256" key="1">
    <source>
        <dbReference type="SAM" id="MobiDB-lite"/>
    </source>
</evidence>
<dbReference type="OrthoDB" id="547231at2759"/>